<dbReference type="CDD" id="cd10747">
    <property type="entry name" value="DnaJ_C"/>
    <property type="match status" value="1"/>
</dbReference>
<evidence type="ECO:0000313" key="5">
    <source>
        <dbReference type="Proteomes" id="UP001158576"/>
    </source>
</evidence>
<keyword evidence="5" id="KW-1185">Reference proteome</keyword>
<sequence length="521" mass="57904">MYKDFYASPNDVPGSTMDIYRDLHRYYGLQHKSFEDALPEIRAEYFARIKATFVMGATLQTAFTVFSILLFVILATQVAAQVSNKTNEEEVESTLNERVESEVEQIISQIQSQSFDQKEIERKWQFIVNELNLGKAENVEKSLEASWTNIQTKDFITGAPLANKTVYPWSFKNADFRESVESRGNILPFPLNYIPPVEFHSSVLNAYRKQALKYHPDKNPNDKAAEAKFKDVNAAFECLSDKKKRDTYDSFGEEGLTQGGGGGGFGGGFGGDPNDIFRMFFGGGGMGGMGGMGGRGGRGNPFGGGRGGFNFGMDDLDDDDGFGFGGFGGGCPGGRRRRPEPLKPGANLEVDLKCSLEDLYTGATKRMKIGRKRRNQMGGYITDSKVLTVNLKPGWKEGTKITFNKEGDEKPGYEAENIVFIIKQKPHDYWEREGNDLKKTIEIPLKVALLGGEVPLKMLNGNSENIRISRMEKPNTEKVIFEKGMPISKKPGTFGDMILTIKTLYPKNLSTADKQFLADLL</sequence>
<dbReference type="Pfam" id="PF01556">
    <property type="entry name" value="DnaJ_C"/>
    <property type="match status" value="1"/>
</dbReference>
<dbReference type="EMBL" id="OU015567">
    <property type="protein sequence ID" value="CAG5113050.1"/>
    <property type="molecule type" value="Genomic_DNA"/>
</dbReference>
<dbReference type="PANTHER" id="PTHR24078">
    <property type="entry name" value="DNAJ HOMOLOG SUBFAMILY C MEMBER"/>
    <property type="match status" value="1"/>
</dbReference>
<reference evidence="4 5" key="1">
    <citation type="submission" date="2021-04" db="EMBL/GenBank/DDBJ databases">
        <authorList>
            <person name="Bliznina A."/>
        </authorList>
    </citation>
    <scope>NUCLEOTIDE SEQUENCE [LARGE SCALE GENOMIC DNA]</scope>
</reference>
<dbReference type="PANTHER" id="PTHR24078:SF553">
    <property type="entry name" value="DNAJ HOMOLOG SUBFAMILY B MEMBER 5"/>
    <property type="match status" value="1"/>
</dbReference>
<dbReference type="PROSITE" id="PS50076">
    <property type="entry name" value="DNAJ_2"/>
    <property type="match status" value="1"/>
</dbReference>
<dbReference type="Gene3D" id="1.10.287.110">
    <property type="entry name" value="DnaJ domain"/>
    <property type="match status" value="1"/>
</dbReference>
<dbReference type="SUPFAM" id="SSF46565">
    <property type="entry name" value="Chaperone J-domain"/>
    <property type="match status" value="1"/>
</dbReference>
<dbReference type="SUPFAM" id="SSF49493">
    <property type="entry name" value="HSP40/DnaJ peptide-binding domain"/>
    <property type="match status" value="2"/>
</dbReference>
<evidence type="ECO:0000256" key="2">
    <source>
        <dbReference type="SAM" id="Phobius"/>
    </source>
</evidence>
<keyword evidence="2" id="KW-0812">Transmembrane</keyword>
<dbReference type="InterPro" id="IPR018253">
    <property type="entry name" value="DnaJ_domain_CS"/>
</dbReference>
<dbReference type="InterPro" id="IPR036869">
    <property type="entry name" value="J_dom_sf"/>
</dbReference>
<dbReference type="InterPro" id="IPR051339">
    <property type="entry name" value="DnaJ_subfamily_B"/>
</dbReference>
<name>A0ABN7TA68_OIKDI</name>
<evidence type="ECO:0000256" key="1">
    <source>
        <dbReference type="ARBA" id="ARBA00023186"/>
    </source>
</evidence>
<dbReference type="InterPro" id="IPR008971">
    <property type="entry name" value="HSP40/DnaJ_pept-bd"/>
</dbReference>
<evidence type="ECO:0000259" key="3">
    <source>
        <dbReference type="PROSITE" id="PS50076"/>
    </source>
</evidence>
<dbReference type="Gene3D" id="2.60.260.20">
    <property type="entry name" value="Urease metallochaperone UreE, N-terminal domain"/>
    <property type="match status" value="2"/>
</dbReference>
<protein>
    <submittedName>
        <fullName evidence="4">Oidioi.mRNA.OKI2018_I69.chr2.g7200.t1.cds</fullName>
    </submittedName>
</protein>
<keyword evidence="1" id="KW-0143">Chaperone</keyword>
<feature type="domain" description="J" evidence="3">
    <location>
        <begin position="182"/>
        <end position="252"/>
    </location>
</feature>
<proteinExistence type="predicted"/>
<dbReference type="PROSITE" id="PS00636">
    <property type="entry name" value="DNAJ_1"/>
    <property type="match status" value="1"/>
</dbReference>
<keyword evidence="2" id="KW-1133">Transmembrane helix</keyword>
<dbReference type="SMART" id="SM00271">
    <property type="entry name" value="DnaJ"/>
    <property type="match status" value="1"/>
</dbReference>
<dbReference type="Pfam" id="PF00226">
    <property type="entry name" value="DnaJ"/>
    <property type="match status" value="1"/>
</dbReference>
<evidence type="ECO:0000313" key="4">
    <source>
        <dbReference type="EMBL" id="CAG5113050.1"/>
    </source>
</evidence>
<dbReference type="InterPro" id="IPR002939">
    <property type="entry name" value="DnaJ_C"/>
</dbReference>
<dbReference type="PRINTS" id="PR00625">
    <property type="entry name" value="JDOMAIN"/>
</dbReference>
<dbReference type="Proteomes" id="UP001158576">
    <property type="component" value="Chromosome 2"/>
</dbReference>
<dbReference type="CDD" id="cd06257">
    <property type="entry name" value="DnaJ"/>
    <property type="match status" value="1"/>
</dbReference>
<dbReference type="InterPro" id="IPR001623">
    <property type="entry name" value="DnaJ_domain"/>
</dbReference>
<keyword evidence="2" id="KW-0472">Membrane</keyword>
<feature type="transmembrane region" description="Helical" evidence="2">
    <location>
        <begin position="51"/>
        <end position="75"/>
    </location>
</feature>
<gene>
    <name evidence="4" type="ORF">OKIOD_LOCUS15965</name>
</gene>
<organism evidence="4 5">
    <name type="scientific">Oikopleura dioica</name>
    <name type="common">Tunicate</name>
    <dbReference type="NCBI Taxonomy" id="34765"/>
    <lineage>
        <taxon>Eukaryota</taxon>
        <taxon>Metazoa</taxon>
        <taxon>Chordata</taxon>
        <taxon>Tunicata</taxon>
        <taxon>Appendicularia</taxon>
        <taxon>Copelata</taxon>
        <taxon>Oikopleuridae</taxon>
        <taxon>Oikopleura</taxon>
    </lineage>
</organism>
<accession>A0ABN7TA68</accession>